<dbReference type="Pfam" id="PF09339">
    <property type="entry name" value="HTH_IclR"/>
    <property type="match status" value="1"/>
</dbReference>
<comment type="caution">
    <text evidence="4">The sequence shown here is derived from an EMBL/GenBank/DDBJ whole genome shotgun (WGS) entry which is preliminary data.</text>
</comment>
<gene>
    <name evidence="4" type="ORF">J2S41_003725</name>
</gene>
<keyword evidence="5" id="KW-1185">Reference proteome</keyword>
<dbReference type="InterPro" id="IPR050707">
    <property type="entry name" value="HTH_MetabolicPath_Reg"/>
</dbReference>
<dbReference type="InterPro" id="IPR036390">
    <property type="entry name" value="WH_DNA-bd_sf"/>
</dbReference>
<dbReference type="PANTHER" id="PTHR30136:SF35">
    <property type="entry name" value="HTH-TYPE TRANSCRIPTIONAL REGULATOR RV1719"/>
    <property type="match status" value="1"/>
</dbReference>
<dbReference type="InterPro" id="IPR029016">
    <property type="entry name" value="GAF-like_dom_sf"/>
</dbReference>
<dbReference type="GO" id="GO:0003677">
    <property type="term" value="F:DNA binding"/>
    <property type="evidence" value="ECO:0007669"/>
    <property type="project" value="UniProtKB-KW"/>
</dbReference>
<dbReference type="EMBL" id="JAVDYB010000001">
    <property type="protein sequence ID" value="MDR7276947.1"/>
    <property type="molecule type" value="Genomic_DNA"/>
</dbReference>
<proteinExistence type="predicted"/>
<dbReference type="GO" id="GO:0003700">
    <property type="term" value="F:DNA-binding transcription factor activity"/>
    <property type="evidence" value="ECO:0007669"/>
    <property type="project" value="TreeGrafter"/>
</dbReference>
<dbReference type="AlphaFoldDB" id="A0AAE3YQT2"/>
<keyword evidence="2" id="KW-0804">Transcription</keyword>
<dbReference type="Gene3D" id="1.10.10.10">
    <property type="entry name" value="Winged helix-like DNA-binding domain superfamily/Winged helix DNA-binding domain"/>
    <property type="match status" value="1"/>
</dbReference>
<dbReference type="InterPro" id="IPR005471">
    <property type="entry name" value="Tscrpt_reg_IclR_N"/>
</dbReference>
<keyword evidence="4" id="KW-0238">DNA-binding</keyword>
<evidence type="ECO:0000313" key="5">
    <source>
        <dbReference type="Proteomes" id="UP001183643"/>
    </source>
</evidence>
<dbReference type="SUPFAM" id="SSF55781">
    <property type="entry name" value="GAF domain-like"/>
    <property type="match status" value="1"/>
</dbReference>
<dbReference type="SUPFAM" id="SSF46785">
    <property type="entry name" value="Winged helix' DNA-binding domain"/>
    <property type="match status" value="1"/>
</dbReference>
<dbReference type="SMART" id="SM00346">
    <property type="entry name" value="HTH_ICLR"/>
    <property type="match status" value="1"/>
</dbReference>
<accession>A0AAE3YQT2</accession>
<evidence type="ECO:0000256" key="2">
    <source>
        <dbReference type="ARBA" id="ARBA00023163"/>
    </source>
</evidence>
<organism evidence="4 5">
    <name type="scientific">Catenuloplanes atrovinosus</name>
    <dbReference type="NCBI Taxonomy" id="137266"/>
    <lineage>
        <taxon>Bacteria</taxon>
        <taxon>Bacillati</taxon>
        <taxon>Actinomycetota</taxon>
        <taxon>Actinomycetes</taxon>
        <taxon>Micromonosporales</taxon>
        <taxon>Micromonosporaceae</taxon>
        <taxon>Catenuloplanes</taxon>
    </lineage>
</organism>
<dbReference type="PROSITE" id="PS51077">
    <property type="entry name" value="HTH_ICLR"/>
    <property type="match status" value="1"/>
</dbReference>
<dbReference type="InterPro" id="IPR036388">
    <property type="entry name" value="WH-like_DNA-bd_sf"/>
</dbReference>
<name>A0AAE3YQT2_9ACTN</name>
<keyword evidence="1" id="KW-0805">Transcription regulation</keyword>
<evidence type="ECO:0000313" key="4">
    <source>
        <dbReference type="EMBL" id="MDR7276947.1"/>
    </source>
</evidence>
<dbReference type="RefSeq" id="WP_310369153.1">
    <property type="nucleotide sequence ID" value="NZ_JAVDYB010000001.1"/>
</dbReference>
<dbReference type="PANTHER" id="PTHR30136">
    <property type="entry name" value="HELIX-TURN-HELIX TRANSCRIPTIONAL REGULATOR, ICLR FAMILY"/>
    <property type="match status" value="1"/>
</dbReference>
<feature type="domain" description="HTH iclR-type" evidence="3">
    <location>
        <begin position="14"/>
        <end position="73"/>
    </location>
</feature>
<evidence type="ECO:0000256" key="1">
    <source>
        <dbReference type="ARBA" id="ARBA00023015"/>
    </source>
</evidence>
<evidence type="ECO:0000259" key="3">
    <source>
        <dbReference type="PROSITE" id="PS51077"/>
    </source>
</evidence>
<dbReference type="Proteomes" id="UP001183643">
    <property type="component" value="Unassembled WGS sequence"/>
</dbReference>
<sequence>MDRTGPETAEARGRGVLEGAFQLLEALSEVDAVGLSAVARLSGLPKATTYRLLDQLEALGAVERVRGGYRLGRMLSALTDPRRPVRRLRGAAYEPCRELALRTGCTVGVAVLREHEIVCVSSVVARERMLLDLGLMTFPPVTAAGQLLLAEREDAGPPAPMSGLEWRRARAAIRDRGVAIDQGIVPGLSCVAVGIREPGGRLVASLSAIVVAPAVPPAVTGRVRRAAADIARNLTLVR</sequence>
<reference evidence="4" key="1">
    <citation type="submission" date="2023-07" db="EMBL/GenBank/DDBJ databases">
        <title>Sequencing the genomes of 1000 actinobacteria strains.</title>
        <authorList>
            <person name="Klenk H.-P."/>
        </authorList>
    </citation>
    <scope>NUCLEOTIDE SEQUENCE</scope>
    <source>
        <strain evidence="4">DSM 44707</strain>
    </source>
</reference>
<dbReference type="Gene3D" id="3.30.450.40">
    <property type="match status" value="1"/>
</dbReference>
<protein>
    <submittedName>
        <fullName evidence="4">DNA-binding IclR family transcriptional regulator</fullName>
    </submittedName>
</protein>
<dbReference type="GO" id="GO:0045892">
    <property type="term" value="P:negative regulation of DNA-templated transcription"/>
    <property type="evidence" value="ECO:0007669"/>
    <property type="project" value="TreeGrafter"/>
</dbReference>